<feature type="domain" description="Response regulatory" evidence="10">
    <location>
        <begin position="757"/>
        <end position="879"/>
    </location>
</feature>
<dbReference type="AlphaFoldDB" id="A0A507C7U8"/>
<feature type="region of interest" description="Disordered" evidence="9">
    <location>
        <begin position="56"/>
        <end position="146"/>
    </location>
</feature>
<dbReference type="PROSITE" id="PS50110">
    <property type="entry name" value="RESPONSE_REGULATORY"/>
    <property type="match status" value="1"/>
</dbReference>
<evidence type="ECO:0000256" key="3">
    <source>
        <dbReference type="ARBA" id="ARBA00023012"/>
    </source>
</evidence>
<evidence type="ECO:0000259" key="10">
    <source>
        <dbReference type="PROSITE" id="PS50110"/>
    </source>
</evidence>
<dbReference type="GO" id="GO:0043565">
    <property type="term" value="F:sequence-specific DNA binding"/>
    <property type="evidence" value="ECO:0007669"/>
    <property type="project" value="InterPro"/>
</dbReference>
<feature type="region of interest" description="Disordered" evidence="9">
    <location>
        <begin position="432"/>
        <end position="466"/>
    </location>
</feature>
<dbReference type="SMART" id="SM00448">
    <property type="entry name" value="REC"/>
    <property type="match status" value="1"/>
</dbReference>
<dbReference type="Gene3D" id="3.40.50.2300">
    <property type="match status" value="1"/>
</dbReference>
<dbReference type="OrthoDB" id="60033at2759"/>
<keyword evidence="3" id="KW-0902">Two-component regulatory system</keyword>
<evidence type="ECO:0000256" key="5">
    <source>
        <dbReference type="ARBA" id="ARBA00023125"/>
    </source>
</evidence>
<dbReference type="Pfam" id="PF00072">
    <property type="entry name" value="Response_reg"/>
    <property type="match status" value="1"/>
</dbReference>
<dbReference type="RefSeq" id="XP_031024545.1">
    <property type="nucleotide sequence ID" value="XM_031169516.1"/>
</dbReference>
<gene>
    <name evidence="11" type="ORF">SmJEL517_g03588</name>
</gene>
<dbReference type="SUPFAM" id="SSF46785">
    <property type="entry name" value="Winged helix' DNA-binding domain"/>
    <property type="match status" value="1"/>
</dbReference>
<evidence type="ECO:0000256" key="1">
    <source>
        <dbReference type="ARBA" id="ARBA00004123"/>
    </source>
</evidence>
<proteinExistence type="predicted"/>
<evidence type="ECO:0000256" key="2">
    <source>
        <dbReference type="ARBA" id="ARBA00022553"/>
    </source>
</evidence>
<dbReference type="FunFam" id="1.10.10.10:FF:000027">
    <property type="entry name" value="Heat shock transcription factor 1"/>
    <property type="match status" value="1"/>
</dbReference>
<feature type="region of interest" description="Disordered" evidence="9">
    <location>
        <begin position="1"/>
        <end position="42"/>
    </location>
</feature>
<dbReference type="PROSITE" id="PS00434">
    <property type="entry name" value="HSF_DOMAIN"/>
    <property type="match status" value="1"/>
</dbReference>
<keyword evidence="7" id="KW-0539">Nucleus</keyword>
<evidence type="ECO:0000256" key="8">
    <source>
        <dbReference type="PROSITE-ProRule" id="PRU00169"/>
    </source>
</evidence>
<evidence type="ECO:0000256" key="7">
    <source>
        <dbReference type="ARBA" id="ARBA00023242"/>
    </source>
</evidence>
<feature type="compositionally biased region" description="Polar residues" evidence="9">
    <location>
        <begin position="593"/>
        <end position="623"/>
    </location>
</feature>
<dbReference type="GO" id="GO:0000160">
    <property type="term" value="P:phosphorelay signal transduction system"/>
    <property type="evidence" value="ECO:0007669"/>
    <property type="project" value="UniProtKB-KW"/>
</dbReference>
<feature type="modified residue" description="4-aspartylphosphate" evidence="8">
    <location>
        <position position="814"/>
    </location>
</feature>
<feature type="compositionally biased region" description="Low complexity" evidence="9">
    <location>
        <begin position="432"/>
        <end position="447"/>
    </location>
</feature>
<feature type="compositionally biased region" description="Low complexity" evidence="9">
    <location>
        <begin position="540"/>
        <end position="551"/>
    </location>
</feature>
<name>A0A507C7U8_9FUNG</name>
<dbReference type="GO" id="GO:0003700">
    <property type="term" value="F:DNA-binding transcription factor activity"/>
    <property type="evidence" value="ECO:0007669"/>
    <property type="project" value="InterPro"/>
</dbReference>
<dbReference type="PANTHER" id="PTHR45339:SF1">
    <property type="entry name" value="HYBRID SIGNAL TRANSDUCTION HISTIDINE KINASE J"/>
    <property type="match status" value="1"/>
</dbReference>
<organism evidence="11 12">
    <name type="scientific">Synchytrium microbalum</name>
    <dbReference type="NCBI Taxonomy" id="1806994"/>
    <lineage>
        <taxon>Eukaryota</taxon>
        <taxon>Fungi</taxon>
        <taxon>Fungi incertae sedis</taxon>
        <taxon>Chytridiomycota</taxon>
        <taxon>Chytridiomycota incertae sedis</taxon>
        <taxon>Chytridiomycetes</taxon>
        <taxon>Synchytriales</taxon>
        <taxon>Synchytriaceae</taxon>
        <taxon>Synchytrium</taxon>
    </lineage>
</organism>
<keyword evidence="4" id="KW-0805">Transcription regulation</keyword>
<keyword evidence="5" id="KW-0238">DNA-binding</keyword>
<dbReference type="PRINTS" id="PR00056">
    <property type="entry name" value="HSFDOMAIN"/>
</dbReference>
<keyword evidence="6" id="KW-0804">Transcription</keyword>
<feature type="compositionally biased region" description="Polar residues" evidence="9">
    <location>
        <begin position="56"/>
        <end position="71"/>
    </location>
</feature>
<dbReference type="InterPro" id="IPR011006">
    <property type="entry name" value="CheY-like_superfamily"/>
</dbReference>
<feature type="region of interest" description="Disordered" evidence="9">
    <location>
        <begin position="907"/>
        <end position="933"/>
    </location>
</feature>
<feature type="compositionally biased region" description="Acidic residues" evidence="9">
    <location>
        <begin position="1017"/>
        <end position="1026"/>
    </location>
</feature>
<dbReference type="Gene3D" id="1.10.10.10">
    <property type="entry name" value="Winged helix-like DNA-binding domain superfamily/Winged helix DNA-binding domain"/>
    <property type="match status" value="1"/>
</dbReference>
<evidence type="ECO:0000256" key="9">
    <source>
        <dbReference type="SAM" id="MobiDB-lite"/>
    </source>
</evidence>
<evidence type="ECO:0000256" key="4">
    <source>
        <dbReference type="ARBA" id="ARBA00023015"/>
    </source>
</evidence>
<feature type="compositionally biased region" description="Low complexity" evidence="9">
    <location>
        <begin position="653"/>
        <end position="664"/>
    </location>
</feature>
<dbReference type="Proteomes" id="UP000319731">
    <property type="component" value="Unassembled WGS sequence"/>
</dbReference>
<feature type="compositionally biased region" description="Polar residues" evidence="9">
    <location>
        <begin position="8"/>
        <end position="32"/>
    </location>
</feature>
<feature type="region of interest" description="Disordered" evidence="9">
    <location>
        <begin position="1005"/>
        <end position="1058"/>
    </location>
</feature>
<dbReference type="GO" id="GO:0005634">
    <property type="term" value="C:nucleus"/>
    <property type="evidence" value="ECO:0007669"/>
    <property type="project" value="UniProtKB-SubCell"/>
</dbReference>
<feature type="compositionally biased region" description="Basic and acidic residues" evidence="9">
    <location>
        <begin position="1034"/>
        <end position="1047"/>
    </location>
</feature>
<comment type="subcellular location">
    <subcellularLocation>
        <location evidence="1">Nucleus</location>
    </subcellularLocation>
</comment>
<dbReference type="InterPro" id="IPR001789">
    <property type="entry name" value="Sig_transdc_resp-reg_receiver"/>
</dbReference>
<evidence type="ECO:0000256" key="6">
    <source>
        <dbReference type="ARBA" id="ARBA00023163"/>
    </source>
</evidence>
<feature type="compositionally biased region" description="Basic and acidic residues" evidence="9">
    <location>
        <begin position="275"/>
        <end position="285"/>
    </location>
</feature>
<dbReference type="EMBL" id="QEAO01000019">
    <property type="protein sequence ID" value="TPX33603.1"/>
    <property type="molecule type" value="Genomic_DNA"/>
</dbReference>
<feature type="compositionally biased region" description="Polar residues" evidence="9">
    <location>
        <begin position="95"/>
        <end position="107"/>
    </location>
</feature>
<sequence length="1058" mass="115429">MHLPPTNYAGQQPSYHNGMTSIYSTRSHSMPSPNDLRPIQTMHTSNTPMITALQQPQHLNQSHPSQSQSNFILPPIPNTMPPWQPNGTRYFGSAQPRQESNSTTTPPKNHEGGNTHDSAPPSPPTLHERRNYPSSKHGATKPMSSQQVLDQLTSINTPDFVRKLFRMLEEPGDSNTVAWASAGDAFVVKNPTEFARIVLPRHFKHNNFASFVRQLNKYGFHKVKLSEESKAFGEQAWEFQHPAFHREHLELLEGIKRKTSAPRTVKAGNMSDDMTMDRNSSRQDDGGATGSGSIQNDSPRPGTPLSGKQPSSMQASTPPPAPPQQQYSIPPPKDSRSGPLQPPVYMHSHMMRPHLPQPIPTSSTSNNSSVTSQPLPPPLYTPVGLQLQQPTGPSPSPVLQQQLPILAHNGYHSYYIQQPLPQMQPVAPPILQSHVQQSSQQLSPPNSHDGDVKNPSPQMQQQPVMLPRPSQEAVISDLKIQLDRVTRLQSDMATYLNQMGRNCASISDEVVRLRQTVASQDATIQELLKHNGGIGGGGSSSSPHMSSPHMGTQDVGNWRAATSSSAGGSGHRGNQVNGNAVGPSAPGTPVLSPKSTGQTVPTPVAGSTNGNPMATSSQQPYNQPQMYQEPYTATPYWNAKSTSVSVSPNVKTAQQATPSLLQQPQPQPGAYPSFIPPDMQEDNEDMAPTSSSSNHAIALRPRSPSPSVSEIMREFILSPAHKADEDSDDEDGDGTLVVSKESLRQQQRKNEWKKMLSVLLVEDDKIMRELYAKQLSMAGYTFDVAVDGLNAVEIMTSNTSRGLKKKKYDIVLMDIIMPRLDGVGATTQIRQFDPWTPIISMTSSTTDNDVIRYFSHGMNDVLPKPFTRDMLSQMIDKWASSNIGSTILMQPSSAGNLGTRIEELDETDELDNPSPSSQQSKTEKSVVASSSPSNKRTIILPDLMMNYLPTSTSSSSVLPRHLQATPDTTPTFGSSLPGDILDRDVDGWNSFQPVVTSVVAEKGKGGYGGLPSPETFMSDEGDSDDGVEGKRKRREDVAVVEKEERGGGVRRGKRLRAG</sequence>
<evidence type="ECO:0000313" key="11">
    <source>
        <dbReference type="EMBL" id="TPX33603.1"/>
    </source>
</evidence>
<dbReference type="InterPro" id="IPR036390">
    <property type="entry name" value="WH_DNA-bd_sf"/>
</dbReference>
<evidence type="ECO:0000313" key="12">
    <source>
        <dbReference type="Proteomes" id="UP000319731"/>
    </source>
</evidence>
<feature type="compositionally biased region" description="Basic residues" evidence="9">
    <location>
        <begin position="1048"/>
        <end position="1058"/>
    </location>
</feature>
<dbReference type="SUPFAM" id="SSF52172">
    <property type="entry name" value="CheY-like"/>
    <property type="match status" value="1"/>
</dbReference>
<keyword evidence="2 8" id="KW-0597">Phosphoprotein</keyword>
<dbReference type="InterPro" id="IPR000232">
    <property type="entry name" value="HSF_DNA-bd"/>
</dbReference>
<dbReference type="Pfam" id="PF00447">
    <property type="entry name" value="HSF_DNA-bind"/>
    <property type="match status" value="1"/>
</dbReference>
<feature type="region of interest" description="Disordered" evidence="9">
    <location>
        <begin position="255"/>
        <end position="399"/>
    </location>
</feature>
<dbReference type="STRING" id="1806994.A0A507C7U8"/>
<feature type="compositionally biased region" description="Low complexity" evidence="9">
    <location>
        <begin position="361"/>
        <end position="372"/>
    </location>
</feature>
<accession>A0A507C7U8</accession>
<reference evidence="11 12" key="1">
    <citation type="journal article" date="2019" name="Sci. Rep.">
        <title>Comparative genomics of chytrid fungi reveal insights into the obligate biotrophic and pathogenic lifestyle of Synchytrium endobioticum.</title>
        <authorList>
            <person name="van de Vossenberg B.T.L.H."/>
            <person name="Warris S."/>
            <person name="Nguyen H.D.T."/>
            <person name="van Gent-Pelzer M.P.E."/>
            <person name="Joly D.L."/>
            <person name="van de Geest H.C."/>
            <person name="Bonants P.J.M."/>
            <person name="Smith D.S."/>
            <person name="Levesque C.A."/>
            <person name="van der Lee T.A.J."/>
        </authorList>
    </citation>
    <scope>NUCLEOTIDE SEQUENCE [LARGE SCALE GENOMIC DNA]</scope>
    <source>
        <strain evidence="11 12">JEL517</strain>
    </source>
</reference>
<keyword evidence="12" id="KW-1185">Reference proteome</keyword>
<feature type="region of interest" description="Disordered" evidence="9">
    <location>
        <begin position="529"/>
        <end position="623"/>
    </location>
</feature>
<feature type="compositionally biased region" description="Pro residues" evidence="9">
    <location>
        <begin position="74"/>
        <end position="84"/>
    </location>
</feature>
<comment type="caution">
    <text evidence="11">The sequence shown here is derived from an EMBL/GenBank/DDBJ whole genome shotgun (WGS) entry which is preliminary data.</text>
</comment>
<dbReference type="GeneID" id="42004813"/>
<dbReference type="PANTHER" id="PTHR45339">
    <property type="entry name" value="HYBRID SIGNAL TRANSDUCTION HISTIDINE KINASE J"/>
    <property type="match status" value="1"/>
</dbReference>
<feature type="region of interest" description="Disordered" evidence="9">
    <location>
        <begin position="653"/>
        <end position="705"/>
    </location>
</feature>
<dbReference type="InterPro" id="IPR036388">
    <property type="entry name" value="WH-like_DNA-bd_sf"/>
</dbReference>
<dbReference type="SMART" id="SM00415">
    <property type="entry name" value="HSF"/>
    <property type="match status" value="1"/>
</dbReference>
<protein>
    <recommendedName>
        <fullName evidence="10">Response regulatory domain-containing protein</fullName>
    </recommendedName>
</protein>
<dbReference type="CDD" id="cd17546">
    <property type="entry name" value="REC_hyHK_CKI1_RcsC-like"/>
    <property type="match status" value="1"/>
</dbReference>